<reference evidence="5 6" key="1">
    <citation type="submission" date="2019-05" db="EMBL/GenBank/DDBJ databases">
        <title>Mikania micrantha, genome provides insights into the molecular mechanism of rapid growth.</title>
        <authorList>
            <person name="Liu B."/>
        </authorList>
    </citation>
    <scope>NUCLEOTIDE SEQUENCE [LARGE SCALE GENOMIC DNA]</scope>
    <source>
        <strain evidence="5">NLD-2019</strain>
        <tissue evidence="5">Leaf</tissue>
    </source>
</reference>
<keyword evidence="6" id="KW-1185">Reference proteome</keyword>
<keyword evidence="3" id="KW-0012">Acyltransferase</keyword>
<dbReference type="InterPro" id="IPR001078">
    <property type="entry name" value="2-oxoacid_DH_actylTfrase"/>
</dbReference>
<dbReference type="Gene3D" id="3.30.559.10">
    <property type="entry name" value="Chloramphenicol acetyltransferase-like domain"/>
    <property type="match status" value="1"/>
</dbReference>
<dbReference type="GO" id="GO:0031405">
    <property type="term" value="F:lipoic acid binding"/>
    <property type="evidence" value="ECO:0007669"/>
    <property type="project" value="TreeGrafter"/>
</dbReference>
<organism evidence="5 6">
    <name type="scientific">Mikania micrantha</name>
    <name type="common">bitter vine</name>
    <dbReference type="NCBI Taxonomy" id="192012"/>
    <lineage>
        <taxon>Eukaryota</taxon>
        <taxon>Viridiplantae</taxon>
        <taxon>Streptophyta</taxon>
        <taxon>Embryophyta</taxon>
        <taxon>Tracheophyta</taxon>
        <taxon>Spermatophyta</taxon>
        <taxon>Magnoliopsida</taxon>
        <taxon>eudicotyledons</taxon>
        <taxon>Gunneridae</taxon>
        <taxon>Pentapetalae</taxon>
        <taxon>asterids</taxon>
        <taxon>campanulids</taxon>
        <taxon>Asterales</taxon>
        <taxon>Asteraceae</taxon>
        <taxon>Asteroideae</taxon>
        <taxon>Heliantheae alliance</taxon>
        <taxon>Eupatorieae</taxon>
        <taxon>Mikania</taxon>
    </lineage>
</organism>
<keyword evidence="2" id="KW-0808">Transferase</keyword>
<evidence type="ECO:0000256" key="3">
    <source>
        <dbReference type="ARBA" id="ARBA00023315"/>
    </source>
</evidence>
<sequence>MAPFPPATTMTVSSHIFRHSKQVRITLVSTTMSVFAIVRCSDIMWHWYGYGIGVQVRYGNEKRQNSKIQDTGTAMPRNGKESYAETFPVCRDVSPEFPRRFRFQNDSETGTALPWTFPCFLDVHINVAVQTDNGLYVPVIKDADKKGLSAISEDVKILANKARENNLKSADYEGSTFTFSNLGGPFAIKQFCAIINPPQAGILAVGSAERRVVPGSVDGESKFASYMSVTLSCDHRVIDGM</sequence>
<evidence type="ECO:0000256" key="2">
    <source>
        <dbReference type="ARBA" id="ARBA00022679"/>
    </source>
</evidence>
<name>A0A5N6LPA3_9ASTR</name>
<dbReference type="AlphaFoldDB" id="A0A5N6LPA3"/>
<dbReference type="PANTHER" id="PTHR43178:SF5">
    <property type="entry name" value="LIPOAMIDE ACYLTRANSFERASE COMPONENT OF BRANCHED-CHAIN ALPHA-KETO ACID DEHYDROGENASE COMPLEX, MITOCHONDRIAL"/>
    <property type="match status" value="1"/>
</dbReference>
<dbReference type="PANTHER" id="PTHR43178">
    <property type="entry name" value="DIHYDROLIPOAMIDE ACETYLTRANSFERASE COMPONENT OF PYRUVATE DEHYDROGENASE COMPLEX"/>
    <property type="match status" value="1"/>
</dbReference>
<protein>
    <recommendedName>
        <fullName evidence="4">2-oxoacid dehydrogenase acyltransferase catalytic domain-containing protein</fullName>
    </recommendedName>
</protein>
<evidence type="ECO:0000313" key="5">
    <source>
        <dbReference type="EMBL" id="KAD2394015.1"/>
    </source>
</evidence>
<feature type="domain" description="2-oxoacid dehydrogenase acyltransferase catalytic" evidence="4">
    <location>
        <begin position="122"/>
        <end position="241"/>
    </location>
</feature>
<comment type="caution">
    <text evidence="5">The sequence shown here is derived from an EMBL/GenBank/DDBJ whole genome shotgun (WGS) entry which is preliminary data.</text>
</comment>
<dbReference type="EMBL" id="SZYD01000019">
    <property type="protein sequence ID" value="KAD2394015.1"/>
    <property type="molecule type" value="Genomic_DNA"/>
</dbReference>
<dbReference type="InterPro" id="IPR050743">
    <property type="entry name" value="2-oxoacid_DH_E2_comp"/>
</dbReference>
<dbReference type="Proteomes" id="UP000326396">
    <property type="component" value="Linkage Group LG9"/>
</dbReference>
<evidence type="ECO:0000256" key="1">
    <source>
        <dbReference type="ARBA" id="ARBA00001938"/>
    </source>
</evidence>
<comment type="cofactor">
    <cofactor evidence="1">
        <name>(R)-lipoate</name>
        <dbReference type="ChEBI" id="CHEBI:83088"/>
    </cofactor>
</comment>
<dbReference type="InterPro" id="IPR023213">
    <property type="entry name" value="CAT-like_dom_sf"/>
</dbReference>
<dbReference type="GO" id="GO:0005739">
    <property type="term" value="C:mitochondrion"/>
    <property type="evidence" value="ECO:0007669"/>
    <property type="project" value="TreeGrafter"/>
</dbReference>
<dbReference type="Pfam" id="PF00198">
    <property type="entry name" value="2-oxoacid_dh"/>
    <property type="match status" value="1"/>
</dbReference>
<dbReference type="SUPFAM" id="SSF52777">
    <property type="entry name" value="CoA-dependent acyltransferases"/>
    <property type="match status" value="1"/>
</dbReference>
<evidence type="ECO:0000259" key="4">
    <source>
        <dbReference type="Pfam" id="PF00198"/>
    </source>
</evidence>
<evidence type="ECO:0000313" key="6">
    <source>
        <dbReference type="Proteomes" id="UP000326396"/>
    </source>
</evidence>
<dbReference type="GO" id="GO:0016407">
    <property type="term" value="F:acetyltransferase activity"/>
    <property type="evidence" value="ECO:0007669"/>
    <property type="project" value="TreeGrafter"/>
</dbReference>
<proteinExistence type="predicted"/>
<gene>
    <name evidence="5" type="ORF">E3N88_40992</name>
</gene>
<dbReference type="OrthoDB" id="537444at2759"/>
<accession>A0A5N6LPA3</accession>